<name>A0A9P7EXI5_9AGAM</name>
<evidence type="ECO:0000313" key="2">
    <source>
        <dbReference type="Proteomes" id="UP000823399"/>
    </source>
</evidence>
<protein>
    <submittedName>
        <fullName evidence="1">Uncharacterized protein</fullName>
    </submittedName>
</protein>
<gene>
    <name evidence="1" type="ORF">F5147DRAFT_656615</name>
</gene>
<dbReference type="Proteomes" id="UP000823399">
    <property type="component" value="Unassembled WGS sequence"/>
</dbReference>
<evidence type="ECO:0000313" key="1">
    <source>
        <dbReference type="EMBL" id="KAG2096297.1"/>
    </source>
</evidence>
<proteinExistence type="predicted"/>
<reference evidence="1" key="1">
    <citation type="journal article" date="2020" name="New Phytol.">
        <title>Comparative genomics reveals dynamic genome evolution in host specialist ectomycorrhizal fungi.</title>
        <authorList>
            <person name="Lofgren L.A."/>
            <person name="Nguyen N.H."/>
            <person name="Vilgalys R."/>
            <person name="Ruytinx J."/>
            <person name="Liao H.L."/>
            <person name="Branco S."/>
            <person name="Kuo A."/>
            <person name="LaButti K."/>
            <person name="Lipzen A."/>
            <person name="Andreopoulos W."/>
            <person name="Pangilinan J."/>
            <person name="Riley R."/>
            <person name="Hundley H."/>
            <person name="Na H."/>
            <person name="Barry K."/>
            <person name="Grigoriev I.V."/>
            <person name="Stajich J.E."/>
            <person name="Kennedy P.G."/>
        </authorList>
    </citation>
    <scope>NUCLEOTIDE SEQUENCE</scope>
    <source>
        <strain evidence="1">FC423</strain>
    </source>
</reference>
<dbReference type="AlphaFoldDB" id="A0A9P7EXI5"/>
<dbReference type="OrthoDB" id="10264810at2759"/>
<dbReference type="GeneID" id="64696394"/>
<keyword evidence="2" id="KW-1185">Reference proteome</keyword>
<sequence>MTSISVTATSGPLTRALISQQVYHSGGSGTFWAVDDAVAKLIIKAFYENVFKDSKNGSAMDCTKVAWAHAACEDESAAQTEDGFHSYRCVVPRRIPVVRNDPDLDTVCPSYLIFCNSESSVLDDLHVLCIPWRLSFRKFRSVTTPPKNSSL</sequence>
<accession>A0A9P7EXI5</accession>
<dbReference type="RefSeq" id="XP_041288140.1">
    <property type="nucleotide sequence ID" value="XM_041434135.1"/>
</dbReference>
<organism evidence="1 2">
    <name type="scientific">Suillus discolor</name>
    <dbReference type="NCBI Taxonomy" id="1912936"/>
    <lineage>
        <taxon>Eukaryota</taxon>
        <taxon>Fungi</taxon>
        <taxon>Dikarya</taxon>
        <taxon>Basidiomycota</taxon>
        <taxon>Agaricomycotina</taxon>
        <taxon>Agaricomycetes</taxon>
        <taxon>Agaricomycetidae</taxon>
        <taxon>Boletales</taxon>
        <taxon>Suillineae</taxon>
        <taxon>Suillaceae</taxon>
        <taxon>Suillus</taxon>
    </lineage>
</organism>
<dbReference type="EMBL" id="JABBWM010000070">
    <property type="protein sequence ID" value="KAG2096297.1"/>
    <property type="molecule type" value="Genomic_DNA"/>
</dbReference>
<comment type="caution">
    <text evidence="1">The sequence shown here is derived from an EMBL/GenBank/DDBJ whole genome shotgun (WGS) entry which is preliminary data.</text>
</comment>